<dbReference type="EC" id="2.7.7.60" evidence="7"/>
<dbReference type="PANTHER" id="PTHR32125">
    <property type="entry name" value="2-C-METHYL-D-ERYTHRITOL 4-PHOSPHATE CYTIDYLYLTRANSFERASE, CHLOROPLASTIC"/>
    <property type="match status" value="1"/>
</dbReference>
<dbReference type="OrthoDB" id="9806837at2"/>
<dbReference type="InterPro" id="IPR029044">
    <property type="entry name" value="Nucleotide-diphossugar_trans"/>
</dbReference>
<protein>
    <recommendedName>
        <fullName evidence="7">2-C-methyl-D-erythritol 4-phosphate cytidylyltransferase</fullName>
        <ecNumber evidence="7">2.7.7.60</ecNumber>
    </recommendedName>
    <alternativeName>
        <fullName evidence="7">4-diphosphocytidyl-2C-methyl-D-erythritol synthase</fullName>
    </alternativeName>
    <alternativeName>
        <fullName evidence="7">MEP cytidylyltransferase</fullName>
        <shortName evidence="7">MCT</shortName>
    </alternativeName>
</protein>
<sequence length="236" mass="27216">MRLIHSLKLNTIAIVPAAGIGRRMLLNFPKQYIKIRNKTIIEYTLETLLSHPNITRIIVSVHQEDIFFHKLPISSHFRVLSVIGGQKRIDSVLSGLAIAKEVDWIMIHDAVRPCLTYKDLDKLIDLAQKNKFGGILARPLYDTIKYVSKKNKKVLYTLPRKNLWRALTPQLFPIDLLRFCLQKIIKDKVDITDESSALEYCGYSPLIIMGGEENIKVTSPEDIFFVEYYLKKLFNT</sequence>
<dbReference type="InterPro" id="IPR001228">
    <property type="entry name" value="IspD"/>
</dbReference>
<dbReference type="EMBL" id="CP029161">
    <property type="protein sequence ID" value="AWH90380.1"/>
    <property type="molecule type" value="Genomic_DNA"/>
</dbReference>
<dbReference type="PROSITE" id="PS01295">
    <property type="entry name" value="ISPD"/>
    <property type="match status" value="1"/>
</dbReference>
<organism evidence="8 9">
    <name type="scientific">Buchnera aphidicola</name>
    <name type="common">Melanaphis sacchari</name>
    <dbReference type="NCBI Taxonomy" id="2173854"/>
    <lineage>
        <taxon>Bacteria</taxon>
        <taxon>Pseudomonadati</taxon>
        <taxon>Pseudomonadota</taxon>
        <taxon>Gammaproteobacteria</taxon>
        <taxon>Enterobacterales</taxon>
        <taxon>Erwiniaceae</taxon>
        <taxon>Buchnera</taxon>
    </lineage>
</organism>
<keyword evidence="4 7" id="KW-0808">Transferase</keyword>
<proteinExistence type="inferred from homology"/>
<evidence type="ECO:0000256" key="6">
    <source>
        <dbReference type="ARBA" id="ARBA00023229"/>
    </source>
</evidence>
<keyword evidence="6 7" id="KW-0414">Isoprene biosynthesis</keyword>
<evidence type="ECO:0000256" key="5">
    <source>
        <dbReference type="ARBA" id="ARBA00022695"/>
    </source>
</evidence>
<dbReference type="Gene3D" id="3.90.550.10">
    <property type="entry name" value="Spore Coat Polysaccharide Biosynthesis Protein SpsA, Chain A"/>
    <property type="match status" value="1"/>
</dbReference>
<evidence type="ECO:0000256" key="4">
    <source>
        <dbReference type="ARBA" id="ARBA00022679"/>
    </source>
</evidence>
<comment type="function">
    <text evidence="7">Catalyzes the formation of 4-diphosphocytidyl-2-C-methyl-D-erythritol from CTP and 2-C-methyl-D-erythritol 4-phosphate (MEP).</text>
</comment>
<dbReference type="InterPro" id="IPR018294">
    <property type="entry name" value="ISPD_synthase_CS"/>
</dbReference>
<feature type="site" description="Transition state stabilizer" evidence="7">
    <location>
        <position position="30"/>
    </location>
</feature>
<dbReference type="InterPro" id="IPR034683">
    <property type="entry name" value="IspD/TarI"/>
</dbReference>
<dbReference type="GO" id="GO:0050518">
    <property type="term" value="F:2-C-methyl-D-erythritol 4-phosphate cytidylyltransferase activity"/>
    <property type="evidence" value="ECO:0007669"/>
    <property type="project" value="UniProtKB-UniRule"/>
</dbReference>
<accession>A0A2U8DEW4</accession>
<dbReference type="RefSeq" id="WP_158341151.1">
    <property type="nucleotide sequence ID" value="NZ_CP029161.1"/>
</dbReference>
<dbReference type="PANTHER" id="PTHR32125:SF4">
    <property type="entry name" value="2-C-METHYL-D-ERYTHRITOL 4-PHOSPHATE CYTIDYLYLTRANSFERASE, CHLOROPLASTIC"/>
    <property type="match status" value="1"/>
</dbReference>
<evidence type="ECO:0000256" key="7">
    <source>
        <dbReference type="HAMAP-Rule" id="MF_00108"/>
    </source>
</evidence>
<comment type="similarity">
    <text evidence="3 7">Belongs to the IspD/TarI cytidylyltransferase family. IspD subfamily.</text>
</comment>
<reference evidence="8 9" key="1">
    <citation type="submission" date="2018-04" db="EMBL/GenBank/DDBJ databases">
        <title>Genome sequence of Buchnera aphidicola from Melaphis sacchari.</title>
        <authorList>
            <person name="Geib S.M."/>
            <person name="Palmer N.A."/>
            <person name="Sattler S.E."/>
            <person name="Sarath G."/>
        </authorList>
    </citation>
    <scope>NUCLEOTIDE SEQUENCE [LARGE SCALE GENOMIC DNA]</scope>
    <source>
        <strain evidence="8 9">LSU</strain>
    </source>
</reference>
<keyword evidence="5 7" id="KW-0548">Nucleotidyltransferase</keyword>
<dbReference type="AlphaFoldDB" id="A0A2U8DEW4"/>
<dbReference type="SUPFAM" id="SSF53448">
    <property type="entry name" value="Nucleotide-diphospho-sugar transferases"/>
    <property type="match status" value="1"/>
</dbReference>
<comment type="subunit">
    <text evidence="7">Homodimer.</text>
</comment>
<dbReference type="CDD" id="cd02516">
    <property type="entry name" value="CDP-ME_synthetase"/>
    <property type="match status" value="1"/>
</dbReference>
<comment type="catalytic activity">
    <reaction evidence="1 7">
        <text>2-C-methyl-D-erythritol 4-phosphate + CTP + H(+) = 4-CDP-2-C-methyl-D-erythritol + diphosphate</text>
        <dbReference type="Rhea" id="RHEA:13429"/>
        <dbReference type="ChEBI" id="CHEBI:15378"/>
        <dbReference type="ChEBI" id="CHEBI:33019"/>
        <dbReference type="ChEBI" id="CHEBI:37563"/>
        <dbReference type="ChEBI" id="CHEBI:57823"/>
        <dbReference type="ChEBI" id="CHEBI:58262"/>
        <dbReference type="EC" id="2.7.7.60"/>
    </reaction>
</comment>
<dbReference type="FunFam" id="3.90.550.10:FF:000003">
    <property type="entry name" value="2-C-methyl-D-erythritol 4-phosphate cytidylyltransferase"/>
    <property type="match status" value="1"/>
</dbReference>
<feature type="site" description="Positions MEP for the nucleophilic attack" evidence="7">
    <location>
        <position position="160"/>
    </location>
</feature>
<dbReference type="Proteomes" id="UP000244884">
    <property type="component" value="Chromosome"/>
</dbReference>
<dbReference type="InterPro" id="IPR050088">
    <property type="entry name" value="IspD/TarI_cytidylyltransf_bact"/>
</dbReference>
<evidence type="ECO:0000313" key="9">
    <source>
        <dbReference type="Proteomes" id="UP000244884"/>
    </source>
</evidence>
<gene>
    <name evidence="7" type="primary">ispD</name>
    <name evidence="8" type="ORF">DD681_00935</name>
</gene>
<feature type="site" description="Transition state stabilizer" evidence="7">
    <location>
        <position position="23"/>
    </location>
</feature>
<evidence type="ECO:0000256" key="3">
    <source>
        <dbReference type="ARBA" id="ARBA00009789"/>
    </source>
</evidence>
<evidence type="ECO:0000313" key="8">
    <source>
        <dbReference type="EMBL" id="AWH90380.1"/>
    </source>
</evidence>
<evidence type="ECO:0000256" key="2">
    <source>
        <dbReference type="ARBA" id="ARBA00004787"/>
    </source>
</evidence>
<dbReference type="GO" id="GO:0019288">
    <property type="term" value="P:isopentenyl diphosphate biosynthetic process, methylerythritol 4-phosphate pathway"/>
    <property type="evidence" value="ECO:0007669"/>
    <property type="project" value="UniProtKB-UniRule"/>
</dbReference>
<dbReference type="UniPathway" id="UPA00056">
    <property type="reaction ID" value="UER00093"/>
</dbReference>
<comment type="pathway">
    <text evidence="2 7">Isoprenoid biosynthesis; isopentenyl diphosphate biosynthesis via DXP pathway; isopentenyl diphosphate from 1-deoxy-D-xylulose 5-phosphate: step 2/6.</text>
</comment>
<dbReference type="HAMAP" id="MF_00108">
    <property type="entry name" value="IspD"/>
    <property type="match status" value="1"/>
</dbReference>
<evidence type="ECO:0000256" key="1">
    <source>
        <dbReference type="ARBA" id="ARBA00001282"/>
    </source>
</evidence>
<name>A0A2U8DEW4_9GAMM</name>
<feature type="site" description="Positions MEP for the nucleophilic attack" evidence="7">
    <location>
        <position position="216"/>
    </location>
</feature>
<dbReference type="NCBIfam" id="TIGR00453">
    <property type="entry name" value="ispD"/>
    <property type="match status" value="1"/>
</dbReference>
<dbReference type="Pfam" id="PF01128">
    <property type="entry name" value="IspD"/>
    <property type="match status" value="1"/>
</dbReference>